<evidence type="ECO:0000313" key="3">
    <source>
        <dbReference type="Proteomes" id="UP001396334"/>
    </source>
</evidence>
<gene>
    <name evidence="2" type="ORF">V6N11_083609</name>
</gene>
<protein>
    <submittedName>
        <fullName evidence="2">Uncharacterized protein</fullName>
    </submittedName>
</protein>
<sequence>MMQQSYGKVHQLYRGLKQYSQLHQCTRKSNMLRDSVIGGADRRSASYYHSRGGSRRGTVTQNMDNRRNGSFTQAATRADQCTFSQDWQKPDGSKKSTADMSVISELCDIYCLLNFGAMDEMGDRIIELENSINDLIAEIRVDCSPYPLTPLKQRSGSAKQEDGSA</sequence>
<organism evidence="2 3">
    <name type="scientific">Hibiscus sabdariffa</name>
    <name type="common">roselle</name>
    <dbReference type="NCBI Taxonomy" id="183260"/>
    <lineage>
        <taxon>Eukaryota</taxon>
        <taxon>Viridiplantae</taxon>
        <taxon>Streptophyta</taxon>
        <taxon>Embryophyta</taxon>
        <taxon>Tracheophyta</taxon>
        <taxon>Spermatophyta</taxon>
        <taxon>Magnoliopsida</taxon>
        <taxon>eudicotyledons</taxon>
        <taxon>Gunneridae</taxon>
        <taxon>Pentapetalae</taxon>
        <taxon>rosids</taxon>
        <taxon>malvids</taxon>
        <taxon>Malvales</taxon>
        <taxon>Malvaceae</taxon>
        <taxon>Malvoideae</taxon>
        <taxon>Hibiscus</taxon>
    </lineage>
</organism>
<comment type="caution">
    <text evidence="2">The sequence shown here is derived from an EMBL/GenBank/DDBJ whole genome shotgun (WGS) entry which is preliminary data.</text>
</comment>
<name>A0ABR2QC24_9ROSI</name>
<accession>A0ABR2QC24</accession>
<evidence type="ECO:0000256" key="1">
    <source>
        <dbReference type="SAM" id="MobiDB-lite"/>
    </source>
</evidence>
<feature type="compositionally biased region" description="Polar residues" evidence="1">
    <location>
        <begin position="57"/>
        <end position="70"/>
    </location>
</feature>
<proteinExistence type="predicted"/>
<reference evidence="2 3" key="1">
    <citation type="journal article" date="2024" name="G3 (Bethesda)">
        <title>Genome assembly of Hibiscus sabdariffa L. provides insights into metabolisms of medicinal natural products.</title>
        <authorList>
            <person name="Kim T."/>
        </authorList>
    </citation>
    <scope>NUCLEOTIDE SEQUENCE [LARGE SCALE GENOMIC DNA]</scope>
    <source>
        <strain evidence="2">TK-2024</strain>
        <tissue evidence="2">Old leaves</tissue>
    </source>
</reference>
<keyword evidence="3" id="KW-1185">Reference proteome</keyword>
<evidence type="ECO:0000313" key="2">
    <source>
        <dbReference type="EMBL" id="KAK8998215.1"/>
    </source>
</evidence>
<dbReference type="Proteomes" id="UP001396334">
    <property type="component" value="Unassembled WGS sequence"/>
</dbReference>
<dbReference type="EMBL" id="JBBPBN010000041">
    <property type="protein sequence ID" value="KAK8998215.1"/>
    <property type="molecule type" value="Genomic_DNA"/>
</dbReference>
<feature type="region of interest" description="Disordered" evidence="1">
    <location>
        <begin position="46"/>
        <end position="70"/>
    </location>
</feature>